<comment type="caution">
    <text evidence="1">The sequence shown here is derived from an EMBL/GenBank/DDBJ whole genome shotgun (WGS) entry which is preliminary data.</text>
</comment>
<dbReference type="HOGENOM" id="CLU_013797_0_0_9"/>
<protein>
    <recommendedName>
        <fullName evidence="3">Fibronectin type III domain protein</fullName>
    </recommendedName>
</protein>
<dbReference type="Proteomes" id="UP000006000">
    <property type="component" value="Unassembled WGS sequence"/>
</dbReference>
<reference evidence="1 2" key="1">
    <citation type="submission" date="2007-03" db="EMBL/GenBank/DDBJ databases">
        <authorList>
            <person name="Fulton L."/>
            <person name="Clifton S."/>
            <person name="Fulton B."/>
            <person name="Xu J."/>
            <person name="Minx P."/>
            <person name="Pepin K.H."/>
            <person name="Johnson M."/>
            <person name="Thiruvilangam P."/>
            <person name="Bhonagiri V."/>
            <person name="Nash W.E."/>
            <person name="Mardis E.R."/>
            <person name="Wilson R.K."/>
        </authorList>
    </citation>
    <scope>NUCLEOTIDE SEQUENCE [LARGE SCALE GENOMIC DNA]</scope>
    <source>
        <strain evidence="1 2">ATCC 27560</strain>
    </source>
</reference>
<gene>
    <name evidence="1" type="ORF">EUBVEN_00659</name>
</gene>
<dbReference type="eggNOG" id="COG4886">
    <property type="taxonomic scope" value="Bacteria"/>
</dbReference>
<organism evidence="1 2">
    <name type="scientific">Eubacterium ventriosum ATCC 27560</name>
    <dbReference type="NCBI Taxonomy" id="411463"/>
    <lineage>
        <taxon>Bacteria</taxon>
        <taxon>Bacillati</taxon>
        <taxon>Bacillota</taxon>
        <taxon>Clostridia</taxon>
        <taxon>Eubacteriales</taxon>
        <taxon>Eubacteriaceae</taxon>
        <taxon>Eubacterium</taxon>
    </lineage>
</organism>
<evidence type="ECO:0000313" key="1">
    <source>
        <dbReference type="EMBL" id="EDM52131.1"/>
    </source>
</evidence>
<reference evidence="1 2" key="2">
    <citation type="submission" date="2007-04" db="EMBL/GenBank/DDBJ databases">
        <title>Draft genome sequence of Eubacterium ventriosum (ATCC 27560).</title>
        <authorList>
            <person name="Sudarsanam P."/>
            <person name="Ley R."/>
            <person name="Guruge J."/>
            <person name="Turnbaugh P.J."/>
            <person name="Mahowald M."/>
            <person name="Liep D."/>
            <person name="Gordon J."/>
        </authorList>
    </citation>
    <scope>NUCLEOTIDE SEQUENCE [LARGE SCALE GENOMIC DNA]</scope>
    <source>
        <strain evidence="1 2">ATCC 27560</strain>
    </source>
</reference>
<dbReference type="CAZy" id="GH55">
    <property type="family name" value="Glycoside Hydrolase Family 55"/>
</dbReference>
<dbReference type="EMBL" id="AAVL02000028">
    <property type="protein sequence ID" value="EDM52131.1"/>
    <property type="molecule type" value="Genomic_DNA"/>
</dbReference>
<name>A5Z4N2_9FIRM</name>
<dbReference type="CDD" id="cd23669">
    <property type="entry name" value="GH55_SacteLam55A-like"/>
    <property type="match status" value="1"/>
</dbReference>
<dbReference type="STRING" id="411463.EUBVEN_00659"/>
<dbReference type="InterPro" id="IPR059186">
    <property type="entry name" value="SACTE_4363"/>
</dbReference>
<evidence type="ECO:0000313" key="2">
    <source>
        <dbReference type="Proteomes" id="UP000006000"/>
    </source>
</evidence>
<evidence type="ECO:0008006" key="3">
    <source>
        <dbReference type="Google" id="ProtNLM"/>
    </source>
</evidence>
<sequence>MGMKKEKIMKGLKDFKKKFLVVTLVTAVTFSGINLPVTTVNAATAVAPSVLSFVEQDDSTCTIKWSSVQGATYNVYKAKSRYATYNKVATVDTNSYTDTAYDGEYYKVTSVVNGTESSMSLATSYEIETFGYNTNIFEPTDNNSEIQSYINNVYKTTESGQFGSDRYAFLFAPGTYSDSLNVEIGFYTQVAGLGLTPTETTVGNVRSKAEWMKGRKYDGGVNYNALCNFWRSVENLTTTSKSTIWAVSQATSMRRMNIKGNLYLHQDGGYASGGFLADTKVAGTVSGGSQQQWLTRNSEMSKFEGVVWNNVLVGCGSNVKGVEKGWPYAANTVVEKTPEEVEKPFLTVNDGKYSVFVPKVKNNTVGVSWSGDKVDGEFIDLDKFYVAKPGDSVAKINSQLNAGKNLILTPGIYSLDAPIEIKNEDTIVLGLGYATLKPTNGNECMKVADVGGVSIAGVLFDAGQVNSSTLLTVGTAGNKTSHKDNPITLCDTFYRVGGADETPGKATTCVIINSSDVIGDNFWVWRADHGKGVAWTKNTADHGVIINGDNVTTYGLMVEHFQKYQTMWNGNGGKCYMYQSELPYDIPNQSSWNASGSYGYTDYKVADNVTSHEGYGIGIYSCYQAGTCFLKSAIECPDTPNVKFTNVCTYSLSGNGGIDYAINNSGYAVMANGEMCKVMSYNNGNAAQDKTYENARKYIWGTTVDIKGKTDLFSDTFKATYTGKNITPKVTVKYKNITLREGIDYKVVYKNNKKIGTAKIYVIGLNNFKDSNTYKMKIIPAKTKITKKKATKKKITLKLKKVKGATGYQVVYSLKKNFKGKKNINTKKRTVVIKRKKSGKYYVKVRAYKKIGKKYVYGNYTKRITIK</sequence>
<proteinExistence type="predicted"/>
<dbReference type="AlphaFoldDB" id="A5Z4N2"/>
<accession>A5Z4N2</accession>